<feature type="transmembrane region" description="Helical" evidence="1">
    <location>
        <begin position="90"/>
        <end position="107"/>
    </location>
</feature>
<proteinExistence type="predicted"/>
<comment type="caution">
    <text evidence="2">The sequence shown here is derived from an EMBL/GenBank/DDBJ whole genome shotgun (WGS) entry which is preliminary data.</text>
</comment>
<keyword evidence="1" id="KW-0472">Membrane</keyword>
<dbReference type="Proteomes" id="UP001160142">
    <property type="component" value="Unassembled WGS sequence"/>
</dbReference>
<accession>A0ABT6KTK0</accession>
<feature type="transmembrane region" description="Helical" evidence="1">
    <location>
        <begin position="114"/>
        <end position="132"/>
    </location>
</feature>
<dbReference type="RefSeq" id="WP_322134799.1">
    <property type="nucleotide sequence ID" value="NZ_CP085036.1"/>
</dbReference>
<organism evidence="2 3">
    <name type="scientific">Antiquaquibacter oligotrophicus</name>
    <dbReference type="NCBI Taxonomy" id="2880260"/>
    <lineage>
        <taxon>Bacteria</taxon>
        <taxon>Bacillati</taxon>
        <taxon>Actinomycetota</taxon>
        <taxon>Actinomycetes</taxon>
        <taxon>Micrococcales</taxon>
        <taxon>Microbacteriaceae</taxon>
        <taxon>Antiquaquibacter</taxon>
    </lineage>
</organism>
<evidence type="ECO:0000313" key="3">
    <source>
        <dbReference type="Proteomes" id="UP001160142"/>
    </source>
</evidence>
<feature type="transmembrane region" description="Helical" evidence="1">
    <location>
        <begin position="46"/>
        <end position="70"/>
    </location>
</feature>
<feature type="transmembrane region" description="Helical" evidence="1">
    <location>
        <begin position="17"/>
        <end position="34"/>
    </location>
</feature>
<gene>
    <name evidence="2" type="ORF">M2152_002704</name>
</gene>
<keyword evidence="1" id="KW-0812">Transmembrane</keyword>
<keyword evidence="1" id="KW-1133">Transmembrane helix</keyword>
<keyword evidence="3" id="KW-1185">Reference proteome</keyword>
<dbReference type="EMBL" id="JARXVQ010000001">
    <property type="protein sequence ID" value="MDH6182522.1"/>
    <property type="molecule type" value="Genomic_DNA"/>
</dbReference>
<evidence type="ECO:0000256" key="1">
    <source>
        <dbReference type="SAM" id="Phobius"/>
    </source>
</evidence>
<sequence>MREKLAWAGRWMLRHPAHWLAPIIAVLVLLNWIISEIGRGPWPDLLWFMIPAAVLLAITPWMPVASLAIMVLLPAAQVIGLVIGPGSNTWPIYLVVPLAALILGGIAEGRSKRFTLVAGFIWAGLVAFLLAAPGPQGSWA</sequence>
<reference evidence="2 3" key="1">
    <citation type="submission" date="2023-04" db="EMBL/GenBank/DDBJ databases">
        <title>Genome Encyclopedia of Bacteria and Archaea VI: Functional Genomics of Type Strains.</title>
        <authorList>
            <person name="Whitman W."/>
        </authorList>
    </citation>
    <scope>NUCLEOTIDE SEQUENCE [LARGE SCALE GENOMIC DNA]</scope>
    <source>
        <strain evidence="2 3">SG_E_30_P1</strain>
    </source>
</reference>
<evidence type="ECO:0000313" key="2">
    <source>
        <dbReference type="EMBL" id="MDH6182522.1"/>
    </source>
</evidence>
<protein>
    <submittedName>
        <fullName evidence="2">Uncharacterized protein</fullName>
    </submittedName>
</protein>
<name>A0ABT6KTK0_9MICO</name>